<dbReference type="Pfam" id="PF02397">
    <property type="entry name" value="Bac_transf"/>
    <property type="match status" value="1"/>
</dbReference>
<evidence type="ECO:0000256" key="2">
    <source>
        <dbReference type="ARBA" id="ARBA00022475"/>
    </source>
</evidence>
<dbReference type="SUPFAM" id="SSF53448">
    <property type="entry name" value="Nucleotide-diphospho-sugar transferases"/>
    <property type="match status" value="1"/>
</dbReference>
<gene>
    <name evidence="9" type="ORF">SDC9_112680</name>
</gene>
<dbReference type="PANTHER" id="PTHR30576">
    <property type="entry name" value="COLANIC BIOSYNTHESIS UDP-GLUCOSE LIPID CARRIER TRANSFERASE"/>
    <property type="match status" value="1"/>
</dbReference>
<dbReference type="InterPro" id="IPR029044">
    <property type="entry name" value="Nucleotide-diphossugar_trans"/>
</dbReference>
<evidence type="ECO:0000256" key="5">
    <source>
        <dbReference type="ARBA" id="ARBA00022989"/>
    </source>
</evidence>
<dbReference type="AlphaFoldDB" id="A0A645BKZ5"/>
<evidence type="ECO:0008006" key="10">
    <source>
        <dbReference type="Google" id="ProtNLM"/>
    </source>
</evidence>
<accession>A0A645BKZ5</accession>
<proteinExistence type="predicted"/>
<dbReference type="Gene3D" id="3.90.550.10">
    <property type="entry name" value="Spore Coat Polysaccharide Biosynthesis Protein SpsA, Chain A"/>
    <property type="match status" value="1"/>
</dbReference>
<organism evidence="9">
    <name type="scientific">bioreactor metagenome</name>
    <dbReference type="NCBI Taxonomy" id="1076179"/>
    <lineage>
        <taxon>unclassified sequences</taxon>
        <taxon>metagenomes</taxon>
        <taxon>ecological metagenomes</taxon>
    </lineage>
</organism>
<dbReference type="InterPro" id="IPR003362">
    <property type="entry name" value="Bact_transf"/>
</dbReference>
<feature type="domain" description="Bacterial sugar transferase" evidence="8">
    <location>
        <begin position="1"/>
        <end position="73"/>
    </location>
</feature>
<evidence type="ECO:0000259" key="7">
    <source>
        <dbReference type="Pfam" id="PF00535"/>
    </source>
</evidence>
<sequence>MVGPRPIVEAEIEKYGEYIKDYYLVTPGITGLWQVNGRSDTTYSERVAMDTWYVRNWSVWIGRSLFVQNSKNCFKAKKCILKMQQENQWENNCMENQKVSVIIPTLNAGKEIEDLLQALLKQNKKADEIIVIDSASDDDTTSICEKYNEVKLLNIERQQFDHGATRAIAFNQAIGEFVLFLTQDTIPADEQYISKLLVPFKDEKVAMVSGRQCAKATSRLSERLAREFNYPLKSNVRSQGDIKQLGIKEIAGLLKIGK</sequence>
<keyword evidence="2" id="KW-1003">Cell membrane</keyword>
<dbReference type="PANTHER" id="PTHR30576:SF4">
    <property type="entry name" value="UNDECAPRENYL-PHOSPHATE GALACTOSE PHOSPHOTRANSFERASE"/>
    <property type="match status" value="1"/>
</dbReference>
<evidence type="ECO:0000259" key="8">
    <source>
        <dbReference type="Pfam" id="PF02397"/>
    </source>
</evidence>
<comment type="subcellular location">
    <subcellularLocation>
        <location evidence="1">Cell membrane</location>
    </subcellularLocation>
</comment>
<evidence type="ECO:0000256" key="6">
    <source>
        <dbReference type="ARBA" id="ARBA00023136"/>
    </source>
</evidence>
<evidence type="ECO:0000256" key="1">
    <source>
        <dbReference type="ARBA" id="ARBA00004236"/>
    </source>
</evidence>
<dbReference type="CDD" id="cd00761">
    <property type="entry name" value="Glyco_tranf_GTA_type"/>
    <property type="match status" value="1"/>
</dbReference>
<dbReference type="InterPro" id="IPR001173">
    <property type="entry name" value="Glyco_trans_2-like"/>
</dbReference>
<reference evidence="9" key="1">
    <citation type="submission" date="2019-08" db="EMBL/GenBank/DDBJ databases">
        <authorList>
            <person name="Kucharzyk K."/>
            <person name="Murdoch R.W."/>
            <person name="Higgins S."/>
            <person name="Loffler F."/>
        </authorList>
    </citation>
    <scope>NUCLEOTIDE SEQUENCE</scope>
</reference>
<dbReference type="EMBL" id="VSSQ01020710">
    <property type="protein sequence ID" value="MPM65778.1"/>
    <property type="molecule type" value="Genomic_DNA"/>
</dbReference>
<keyword evidence="4" id="KW-0812">Transmembrane</keyword>
<keyword evidence="3" id="KW-0808">Transferase</keyword>
<keyword evidence="6" id="KW-0472">Membrane</keyword>
<dbReference type="GO" id="GO:0005886">
    <property type="term" value="C:plasma membrane"/>
    <property type="evidence" value="ECO:0007669"/>
    <property type="project" value="UniProtKB-SubCell"/>
</dbReference>
<feature type="domain" description="Glycosyltransferase 2-like" evidence="7">
    <location>
        <begin position="100"/>
        <end position="227"/>
    </location>
</feature>
<name>A0A645BKZ5_9ZZZZ</name>
<protein>
    <recommendedName>
        <fullName evidence="10">Glycosyltransferase 2-like domain-containing protein</fullName>
    </recommendedName>
</protein>
<dbReference type="Pfam" id="PF00535">
    <property type="entry name" value="Glycos_transf_2"/>
    <property type="match status" value="1"/>
</dbReference>
<evidence type="ECO:0000313" key="9">
    <source>
        <dbReference type="EMBL" id="MPM65778.1"/>
    </source>
</evidence>
<dbReference type="GO" id="GO:0016780">
    <property type="term" value="F:phosphotransferase activity, for other substituted phosphate groups"/>
    <property type="evidence" value="ECO:0007669"/>
    <property type="project" value="TreeGrafter"/>
</dbReference>
<evidence type="ECO:0000256" key="3">
    <source>
        <dbReference type="ARBA" id="ARBA00022679"/>
    </source>
</evidence>
<keyword evidence="5" id="KW-1133">Transmembrane helix</keyword>
<comment type="caution">
    <text evidence="9">The sequence shown here is derived from an EMBL/GenBank/DDBJ whole genome shotgun (WGS) entry which is preliminary data.</text>
</comment>
<evidence type="ECO:0000256" key="4">
    <source>
        <dbReference type="ARBA" id="ARBA00022692"/>
    </source>
</evidence>